<dbReference type="SUPFAM" id="SSF51556">
    <property type="entry name" value="Metallo-dependent hydrolases"/>
    <property type="match status" value="1"/>
</dbReference>
<feature type="binding site" description="via carbamate group" evidence="1">
    <location>
        <position position="188"/>
    </location>
    <ligand>
        <name>Zn(2+)</name>
        <dbReference type="ChEBI" id="CHEBI:29105"/>
        <label>2</label>
    </ligand>
</feature>
<accession>A0A327WJJ5</accession>
<dbReference type="InterPro" id="IPR006680">
    <property type="entry name" value="Amidohydro-rel"/>
</dbReference>
<dbReference type="NCBIfam" id="NF006689">
    <property type="entry name" value="PRK09237.1"/>
    <property type="match status" value="1"/>
</dbReference>
<organism evidence="5 6">
    <name type="scientific">Larkinella arboricola</name>
    <dbReference type="NCBI Taxonomy" id="643671"/>
    <lineage>
        <taxon>Bacteria</taxon>
        <taxon>Pseudomonadati</taxon>
        <taxon>Bacteroidota</taxon>
        <taxon>Cytophagia</taxon>
        <taxon>Cytophagales</taxon>
        <taxon>Spirosomataceae</taxon>
        <taxon>Larkinella</taxon>
    </lineage>
</organism>
<dbReference type="GO" id="GO:0019213">
    <property type="term" value="F:deacetylase activity"/>
    <property type="evidence" value="ECO:0007669"/>
    <property type="project" value="InterPro"/>
</dbReference>
<dbReference type="Gene3D" id="3.20.20.140">
    <property type="entry name" value="Metal-dependent hydrolases"/>
    <property type="match status" value="1"/>
</dbReference>
<evidence type="ECO:0000256" key="3">
    <source>
        <dbReference type="SAM" id="SignalP"/>
    </source>
</evidence>
<comment type="caution">
    <text evidence="5">The sequence shown here is derived from an EMBL/GenBank/DDBJ whole genome shotgun (WGS) entry which is preliminary data.</text>
</comment>
<keyword evidence="1" id="KW-0479">Metal-binding</keyword>
<keyword evidence="6" id="KW-1185">Reference proteome</keyword>
<feature type="signal peptide" evidence="3">
    <location>
        <begin position="1"/>
        <end position="19"/>
    </location>
</feature>
<dbReference type="InterPro" id="IPR020043">
    <property type="entry name" value="Deacetylase_Atu3266-like"/>
</dbReference>
<dbReference type="SUPFAM" id="SSF51338">
    <property type="entry name" value="Composite domain of metallo-dependent hydrolases"/>
    <property type="match status" value="1"/>
</dbReference>
<gene>
    <name evidence="5" type="ORF">LX87_05427</name>
</gene>
<evidence type="ECO:0000256" key="2">
    <source>
        <dbReference type="PIRSR" id="PIRSR039004-2"/>
    </source>
</evidence>
<keyword evidence="3" id="KW-0732">Signal</keyword>
<dbReference type="InterPro" id="IPR011059">
    <property type="entry name" value="Metal-dep_hydrolase_composite"/>
</dbReference>
<sequence>MMRLIVFISALFLSGYVTAQDYDLLLKGGHVIDPKNRINRVIDVAIKDGKIAAVAPKIDAKKAAEVVDVSGLYVMPGLIDIHGHVFAGTAAFGALSNGFSSLSPDGFTFRVGVTTIVDAGGPGGKEFLVFKRNIIDRSRTRVLSFLNISRAGMYGDEYSDEQQNVNYMDPKVAAEMALQHKEHIVGFKVAHFHKPDFVAVDRVVEAGKLAGLPVMIDFGGSKPRLSLEELLMRKLRPGDIFTHTYGELLETKESIVDVETKTLKPYVLAARERGIIFDVGHGGGSFRYTQALPATKAGLFPHTISTDLHTGSMNGAMKDMLNVMSKFLALGMPLEDVIQASTWKPAQVINRTELGHLSVGAIADVTVLNLRKGKFGFFDVNRDKMVGTQKLECELTLKDGKPVYDTNGIMIPTALTK</sequence>
<proteinExistence type="predicted"/>
<dbReference type="Pfam" id="PF01979">
    <property type="entry name" value="Amidohydro_1"/>
    <property type="match status" value="1"/>
</dbReference>
<reference evidence="5 6" key="1">
    <citation type="submission" date="2018-06" db="EMBL/GenBank/DDBJ databases">
        <title>Genomic Encyclopedia of Archaeal and Bacterial Type Strains, Phase II (KMG-II): from individual species to whole genera.</title>
        <authorList>
            <person name="Goeker M."/>
        </authorList>
    </citation>
    <scope>NUCLEOTIDE SEQUENCE [LARGE SCALE GENOMIC DNA]</scope>
    <source>
        <strain evidence="5 6">DSM 21851</strain>
    </source>
</reference>
<dbReference type="Gene3D" id="2.30.40.10">
    <property type="entry name" value="Urease, subunit C, domain 1"/>
    <property type="match status" value="1"/>
</dbReference>
<feature type="chain" id="PRO_5016313443" evidence="3">
    <location>
        <begin position="20"/>
        <end position="417"/>
    </location>
</feature>
<feature type="binding site" evidence="1">
    <location>
        <position position="82"/>
    </location>
    <ligand>
        <name>Zn(2+)</name>
        <dbReference type="ChEBI" id="CHEBI:29105"/>
        <label>1</label>
    </ligand>
</feature>
<dbReference type="Proteomes" id="UP000248790">
    <property type="component" value="Unassembled WGS sequence"/>
</dbReference>
<name>A0A327WJJ5_LARAB</name>
<feature type="binding site" evidence="1">
    <location>
        <position position="84"/>
    </location>
    <ligand>
        <name>Zn(2+)</name>
        <dbReference type="ChEBI" id="CHEBI:29105"/>
        <label>1</label>
    </ligand>
</feature>
<feature type="binding site" description="via carbamate group" evidence="1">
    <location>
        <position position="188"/>
    </location>
    <ligand>
        <name>Zn(2+)</name>
        <dbReference type="ChEBI" id="CHEBI:29105"/>
        <label>1</label>
    </ligand>
</feature>
<dbReference type="OrthoDB" id="9775607at2"/>
<dbReference type="GO" id="GO:0016810">
    <property type="term" value="F:hydrolase activity, acting on carbon-nitrogen (but not peptide) bonds"/>
    <property type="evidence" value="ECO:0007669"/>
    <property type="project" value="InterPro"/>
</dbReference>
<dbReference type="PANTHER" id="PTHR42717">
    <property type="entry name" value="DIHYDROOROTASE-RELATED"/>
    <property type="match status" value="1"/>
</dbReference>
<evidence type="ECO:0000313" key="6">
    <source>
        <dbReference type="Proteomes" id="UP000248790"/>
    </source>
</evidence>
<feature type="domain" description="Amidohydrolase-related" evidence="4">
    <location>
        <begin position="293"/>
        <end position="401"/>
    </location>
</feature>
<evidence type="ECO:0000256" key="1">
    <source>
        <dbReference type="PIRSR" id="PIRSR039004-1"/>
    </source>
</evidence>
<dbReference type="EMBL" id="QLMC01000011">
    <property type="protein sequence ID" value="RAJ90883.1"/>
    <property type="molecule type" value="Genomic_DNA"/>
</dbReference>
<dbReference type="PIRSF" id="PIRSF039004">
    <property type="entry name" value="ADE_EF_0837"/>
    <property type="match status" value="1"/>
</dbReference>
<dbReference type="GO" id="GO:0046872">
    <property type="term" value="F:metal ion binding"/>
    <property type="evidence" value="ECO:0007669"/>
    <property type="project" value="UniProtKB-KW"/>
</dbReference>
<dbReference type="AlphaFoldDB" id="A0A327WJJ5"/>
<dbReference type="RefSeq" id="WP_111631431.1">
    <property type="nucleotide sequence ID" value="NZ_QLMC01000011.1"/>
</dbReference>
<feature type="modified residue" description="N6-carboxylysine" evidence="2">
    <location>
        <position position="188"/>
    </location>
</feature>
<protein>
    <submittedName>
        <fullName evidence="5">Dihydroorotase</fullName>
    </submittedName>
</protein>
<evidence type="ECO:0000259" key="4">
    <source>
        <dbReference type="Pfam" id="PF01979"/>
    </source>
</evidence>
<dbReference type="PANTHER" id="PTHR42717:SF1">
    <property type="entry name" value="IMIDAZOLONEPROPIONASE AND RELATED AMIDOHYDROLASES"/>
    <property type="match status" value="1"/>
</dbReference>
<evidence type="ECO:0000313" key="5">
    <source>
        <dbReference type="EMBL" id="RAJ90883.1"/>
    </source>
</evidence>
<keyword evidence="1" id="KW-0862">Zinc</keyword>
<feature type="binding site" evidence="1">
    <location>
        <position position="307"/>
    </location>
    <ligand>
        <name>Zn(2+)</name>
        <dbReference type="ChEBI" id="CHEBI:29105"/>
        <label>1</label>
    </ligand>
</feature>
<feature type="binding site" evidence="1">
    <location>
        <position position="243"/>
    </location>
    <ligand>
        <name>Zn(2+)</name>
        <dbReference type="ChEBI" id="CHEBI:29105"/>
        <label>2</label>
    </ligand>
</feature>
<dbReference type="InterPro" id="IPR032466">
    <property type="entry name" value="Metal_Hydrolase"/>
</dbReference>